<dbReference type="SMART" id="SM00382">
    <property type="entry name" value="AAA"/>
    <property type="match status" value="1"/>
</dbReference>
<dbReference type="InterPro" id="IPR027417">
    <property type="entry name" value="P-loop_NTPase"/>
</dbReference>
<dbReference type="Gene3D" id="3.40.50.300">
    <property type="entry name" value="P-loop containing nucleotide triphosphate hydrolases"/>
    <property type="match status" value="1"/>
</dbReference>
<dbReference type="FunFam" id="3.40.50.300:FF:000032">
    <property type="entry name" value="Export ABC transporter ATP-binding protein"/>
    <property type="match status" value="1"/>
</dbReference>
<dbReference type="InterPro" id="IPR017911">
    <property type="entry name" value="MacB-like_ATP-bd"/>
</dbReference>
<reference evidence="7" key="1">
    <citation type="journal article" date="2021" name="PeerJ">
        <title>Extensive microbial diversity within the chicken gut microbiome revealed by metagenomics and culture.</title>
        <authorList>
            <person name="Gilroy R."/>
            <person name="Ravi A."/>
            <person name="Getino M."/>
            <person name="Pursley I."/>
            <person name="Horton D.L."/>
            <person name="Alikhan N.F."/>
            <person name="Baker D."/>
            <person name="Gharbi K."/>
            <person name="Hall N."/>
            <person name="Watson M."/>
            <person name="Adriaenssens E.M."/>
            <person name="Foster-Nyarko E."/>
            <person name="Jarju S."/>
            <person name="Secka A."/>
            <person name="Antonio M."/>
            <person name="Oren A."/>
            <person name="Chaudhuri R.R."/>
            <person name="La Ragione R."/>
            <person name="Hildebrand F."/>
            <person name="Pallen M.J."/>
        </authorList>
    </citation>
    <scope>NUCLEOTIDE SEQUENCE</scope>
    <source>
        <strain evidence="7">ChiHejej3B27-2180</strain>
    </source>
</reference>
<keyword evidence="2" id="KW-0813">Transport</keyword>
<dbReference type="SUPFAM" id="SSF52540">
    <property type="entry name" value="P-loop containing nucleoside triphosphate hydrolases"/>
    <property type="match status" value="1"/>
</dbReference>
<organism evidence="7 8">
    <name type="scientific">Candidatus Limosilactobacillus merdipullorum</name>
    <dbReference type="NCBI Taxonomy" id="2838653"/>
    <lineage>
        <taxon>Bacteria</taxon>
        <taxon>Bacillati</taxon>
        <taxon>Bacillota</taxon>
        <taxon>Bacilli</taxon>
        <taxon>Lactobacillales</taxon>
        <taxon>Lactobacillaceae</taxon>
        <taxon>Limosilactobacillus</taxon>
    </lineage>
</organism>
<evidence type="ECO:0000259" key="6">
    <source>
        <dbReference type="PROSITE" id="PS50893"/>
    </source>
</evidence>
<evidence type="ECO:0000313" key="8">
    <source>
        <dbReference type="Proteomes" id="UP000886878"/>
    </source>
</evidence>
<dbReference type="GO" id="GO:0016887">
    <property type="term" value="F:ATP hydrolysis activity"/>
    <property type="evidence" value="ECO:0007669"/>
    <property type="project" value="InterPro"/>
</dbReference>
<keyword evidence="3" id="KW-0547">Nucleotide-binding</keyword>
<evidence type="ECO:0000256" key="5">
    <source>
        <dbReference type="ARBA" id="ARBA00022970"/>
    </source>
</evidence>
<name>A0A9D1QNZ3_9LACO</name>
<dbReference type="AlphaFoldDB" id="A0A9D1QNZ3"/>
<dbReference type="InterPro" id="IPR003593">
    <property type="entry name" value="AAA+_ATPase"/>
</dbReference>
<dbReference type="InterPro" id="IPR003439">
    <property type="entry name" value="ABC_transporter-like_ATP-bd"/>
</dbReference>
<dbReference type="EMBL" id="DXGK01000018">
    <property type="protein sequence ID" value="HIW69904.1"/>
    <property type="molecule type" value="Genomic_DNA"/>
</dbReference>
<dbReference type="PROSITE" id="PS50893">
    <property type="entry name" value="ABC_TRANSPORTER_2"/>
    <property type="match status" value="1"/>
</dbReference>
<comment type="caution">
    <text evidence="7">The sequence shown here is derived from an EMBL/GenBank/DDBJ whole genome shotgun (WGS) entry which is preliminary data.</text>
</comment>
<dbReference type="GO" id="GO:0006865">
    <property type="term" value="P:amino acid transport"/>
    <property type="evidence" value="ECO:0007669"/>
    <property type="project" value="UniProtKB-KW"/>
</dbReference>
<evidence type="ECO:0000313" key="7">
    <source>
        <dbReference type="EMBL" id="HIW69904.1"/>
    </source>
</evidence>
<dbReference type="PANTHER" id="PTHR42798:SF7">
    <property type="entry name" value="ALPHA-D-RIBOSE 1-METHYLPHOSPHONATE 5-TRIPHOSPHATE SYNTHASE SUBUNIT PHNL"/>
    <property type="match status" value="1"/>
</dbReference>
<reference evidence="7" key="2">
    <citation type="submission" date="2021-04" db="EMBL/GenBank/DDBJ databases">
        <authorList>
            <person name="Gilroy R."/>
        </authorList>
    </citation>
    <scope>NUCLEOTIDE SEQUENCE</scope>
    <source>
        <strain evidence="7">ChiHejej3B27-2180</strain>
    </source>
</reference>
<dbReference type="GO" id="GO:0098796">
    <property type="term" value="C:membrane protein complex"/>
    <property type="evidence" value="ECO:0007669"/>
    <property type="project" value="UniProtKB-ARBA"/>
</dbReference>
<evidence type="ECO:0000256" key="1">
    <source>
        <dbReference type="ARBA" id="ARBA00005417"/>
    </source>
</evidence>
<evidence type="ECO:0000256" key="3">
    <source>
        <dbReference type="ARBA" id="ARBA00022741"/>
    </source>
</evidence>
<proteinExistence type="inferred from homology"/>
<dbReference type="Proteomes" id="UP000886878">
    <property type="component" value="Unassembled WGS sequence"/>
</dbReference>
<evidence type="ECO:0000256" key="2">
    <source>
        <dbReference type="ARBA" id="ARBA00022448"/>
    </source>
</evidence>
<sequence>MNLLHLSHLQRTYNHHSTHPVKAFKDISFDVNAGEYIAIMGESGAGKSTLLNIIATLEKASAGEILLNGQDLNALSVDQAARYRREHLGFIFQHFNLLSSLSNRDNIYLPLVLAKTPVEEMEKRLQPLVTSLGIHELLDRYPAEISGGQQQGIAISRALITHPDLLLADEPTGALDSNTSNEILDLFEKVNQNGQTIIMVTHSAAAASRAKRTLFIKDGRIYHELFRGENSFKKYQEEISKTMMTLTNGGEQ</sequence>
<feature type="domain" description="ABC transporter" evidence="6">
    <location>
        <begin position="4"/>
        <end position="243"/>
    </location>
</feature>
<keyword evidence="4 7" id="KW-0067">ATP-binding</keyword>
<dbReference type="GO" id="GO:0022857">
    <property type="term" value="F:transmembrane transporter activity"/>
    <property type="evidence" value="ECO:0007669"/>
    <property type="project" value="UniProtKB-ARBA"/>
</dbReference>
<keyword evidence="5" id="KW-0029">Amino-acid transport</keyword>
<accession>A0A9D1QNZ3</accession>
<evidence type="ECO:0000256" key="4">
    <source>
        <dbReference type="ARBA" id="ARBA00022840"/>
    </source>
</evidence>
<dbReference type="CDD" id="cd03255">
    <property type="entry name" value="ABC_MJ0796_LolCDE_FtsE"/>
    <property type="match status" value="1"/>
</dbReference>
<comment type="similarity">
    <text evidence="1">Belongs to the ABC transporter superfamily.</text>
</comment>
<dbReference type="Pfam" id="PF00005">
    <property type="entry name" value="ABC_tran"/>
    <property type="match status" value="1"/>
</dbReference>
<dbReference type="PANTHER" id="PTHR42798">
    <property type="entry name" value="LIPOPROTEIN-RELEASING SYSTEM ATP-BINDING PROTEIN LOLD"/>
    <property type="match status" value="1"/>
</dbReference>
<dbReference type="GO" id="GO:0005524">
    <property type="term" value="F:ATP binding"/>
    <property type="evidence" value="ECO:0007669"/>
    <property type="project" value="UniProtKB-KW"/>
</dbReference>
<gene>
    <name evidence="7" type="ORF">H9876_00775</name>
</gene>
<protein>
    <submittedName>
        <fullName evidence="7">ABC transporter ATP-binding protein</fullName>
    </submittedName>
</protein>